<feature type="compositionally biased region" description="Polar residues" evidence="6">
    <location>
        <begin position="835"/>
        <end position="857"/>
    </location>
</feature>
<evidence type="ECO:0000256" key="3">
    <source>
        <dbReference type="ARBA" id="ARBA00022490"/>
    </source>
</evidence>
<evidence type="ECO:0000256" key="4">
    <source>
        <dbReference type="ARBA" id="ARBA00022753"/>
    </source>
</evidence>
<protein>
    <recommendedName>
        <fullName evidence="13">Tyrosine-protein phosphatase non-receptor type 23</fullName>
    </recommendedName>
</protein>
<dbReference type="SUPFAM" id="SSF52799">
    <property type="entry name" value="(Phosphotyrosine protein) phosphatases II"/>
    <property type="match status" value="1"/>
</dbReference>
<dbReference type="Gene3D" id="1.25.40.280">
    <property type="entry name" value="alix/aip1 like domains"/>
    <property type="match status" value="1"/>
</dbReference>
<dbReference type="InterPro" id="IPR003595">
    <property type="entry name" value="Tyr_Pase_cat"/>
</dbReference>
<dbReference type="Gene3D" id="3.90.190.10">
    <property type="entry name" value="Protein tyrosine phosphatase superfamily"/>
    <property type="match status" value="1"/>
</dbReference>
<dbReference type="InterPro" id="IPR004328">
    <property type="entry name" value="BRO1_dom"/>
</dbReference>
<keyword evidence="5" id="KW-0175">Coiled coil</keyword>
<dbReference type="InterPro" id="IPR029021">
    <property type="entry name" value="Prot-tyrosine_phosphatase-like"/>
</dbReference>
<evidence type="ECO:0000256" key="1">
    <source>
        <dbReference type="ARBA" id="ARBA00004177"/>
    </source>
</evidence>
<dbReference type="Proteomes" id="UP000681722">
    <property type="component" value="Unassembled WGS sequence"/>
</dbReference>
<dbReference type="SMART" id="SM00404">
    <property type="entry name" value="PTPc_motif"/>
    <property type="match status" value="1"/>
</dbReference>
<dbReference type="InterPro" id="IPR000387">
    <property type="entry name" value="Tyr_Pase_dom"/>
</dbReference>
<dbReference type="Gene3D" id="1.20.120.560">
    <property type="entry name" value="alix/aip1 in complex with the ypdl late domain"/>
    <property type="match status" value="1"/>
</dbReference>
<dbReference type="Pfam" id="PF03097">
    <property type="entry name" value="BRO1"/>
    <property type="match status" value="1"/>
</dbReference>
<dbReference type="GO" id="GO:0005768">
    <property type="term" value="C:endosome"/>
    <property type="evidence" value="ECO:0007669"/>
    <property type="project" value="UniProtKB-SubCell"/>
</dbReference>
<feature type="coiled-coil region" evidence="5">
    <location>
        <begin position="446"/>
        <end position="518"/>
    </location>
</feature>
<dbReference type="InterPro" id="IPR025304">
    <property type="entry name" value="ALIX_V_dom"/>
</dbReference>
<feature type="compositionally biased region" description="Polar residues" evidence="6">
    <location>
        <begin position="1021"/>
        <end position="1059"/>
    </location>
</feature>
<dbReference type="GO" id="GO:0004725">
    <property type="term" value="F:protein tyrosine phosphatase activity"/>
    <property type="evidence" value="ECO:0007669"/>
    <property type="project" value="InterPro"/>
</dbReference>
<dbReference type="Pfam" id="PF00102">
    <property type="entry name" value="Y_phosphatase"/>
    <property type="match status" value="1"/>
</dbReference>
<accession>A0A813NWM4</accession>
<dbReference type="EMBL" id="CAJOBC010000032">
    <property type="protein sequence ID" value="CAF3522482.1"/>
    <property type="molecule type" value="Genomic_DNA"/>
</dbReference>
<reference evidence="10" key="1">
    <citation type="submission" date="2021-02" db="EMBL/GenBank/DDBJ databases">
        <authorList>
            <person name="Nowell W R."/>
        </authorList>
    </citation>
    <scope>NUCLEOTIDE SEQUENCE</scope>
</reference>
<proteinExistence type="predicted"/>
<evidence type="ECO:0000256" key="5">
    <source>
        <dbReference type="SAM" id="Coils"/>
    </source>
</evidence>
<dbReference type="Proteomes" id="UP000663829">
    <property type="component" value="Unassembled WGS sequence"/>
</dbReference>
<feature type="region of interest" description="Disordered" evidence="6">
    <location>
        <begin position="1289"/>
        <end position="1310"/>
    </location>
</feature>
<evidence type="ECO:0000256" key="2">
    <source>
        <dbReference type="ARBA" id="ARBA00004496"/>
    </source>
</evidence>
<evidence type="ECO:0000313" key="10">
    <source>
        <dbReference type="EMBL" id="CAF0743875.1"/>
    </source>
</evidence>
<feature type="compositionally biased region" description="Polar residues" evidence="6">
    <location>
        <begin position="1289"/>
        <end position="1307"/>
    </location>
</feature>
<dbReference type="GO" id="GO:0043328">
    <property type="term" value="P:protein transport to vacuole involved in ubiquitin-dependent protein catabolic process via the multivesicular body sorting pathway"/>
    <property type="evidence" value="ECO:0007669"/>
    <property type="project" value="TreeGrafter"/>
</dbReference>
<evidence type="ECO:0000313" key="11">
    <source>
        <dbReference type="EMBL" id="CAF3522482.1"/>
    </source>
</evidence>
<dbReference type="GO" id="GO:0032456">
    <property type="term" value="P:endocytic recycling"/>
    <property type="evidence" value="ECO:0007669"/>
    <property type="project" value="TreeGrafter"/>
</dbReference>
<name>A0A813NWM4_9BILA</name>
<feature type="compositionally biased region" description="Polar residues" evidence="6">
    <location>
        <begin position="1076"/>
        <end position="1104"/>
    </location>
</feature>
<dbReference type="Pfam" id="PF13949">
    <property type="entry name" value="ALIX_LYPXL_bnd"/>
    <property type="match status" value="1"/>
</dbReference>
<dbReference type="SMART" id="SM01041">
    <property type="entry name" value="BRO1"/>
    <property type="match status" value="1"/>
</dbReference>
<feature type="region of interest" description="Disordered" evidence="6">
    <location>
        <begin position="1642"/>
        <end position="1662"/>
    </location>
</feature>
<dbReference type="PROSITE" id="PS50055">
    <property type="entry name" value="TYR_PHOSPHATASE_PTP"/>
    <property type="match status" value="1"/>
</dbReference>
<evidence type="ECO:0008006" key="13">
    <source>
        <dbReference type="Google" id="ProtNLM"/>
    </source>
</evidence>
<evidence type="ECO:0000313" key="12">
    <source>
        <dbReference type="Proteomes" id="UP000663829"/>
    </source>
</evidence>
<comment type="subcellular location">
    <subcellularLocation>
        <location evidence="2">Cytoplasm</location>
    </subcellularLocation>
    <subcellularLocation>
        <location evidence="1">Endosome</location>
    </subcellularLocation>
</comment>
<evidence type="ECO:0000259" key="7">
    <source>
        <dbReference type="PROSITE" id="PS50055"/>
    </source>
</evidence>
<evidence type="ECO:0000256" key="6">
    <source>
        <dbReference type="SAM" id="MobiDB-lite"/>
    </source>
</evidence>
<gene>
    <name evidence="10" type="ORF">GPM918_LOCUS427</name>
    <name evidence="11" type="ORF">SRO942_LOCUS428</name>
</gene>
<sequence>MEGCPRLPMLSFDLKSCVESINLCEKIPSVNNYFSLIKKSGDKYSSECEQINRLRQNVVNASADQVGVQILKKYYCQLRLLRNRFPMLPETECAVRFTWEDAYQKDDSSFNDIRFEESAILYNIGAIYTHLAARESRKTHDSIKNSCTYYRCAAWAYQTVRDQYTAYTSDLNPDLLTYQFYVLMAQAHETVLEKSLLDERPASVNAHVAMQISEYYQMALVNLTKPGINSLVSKKFKEWRTSVTYKLSYYLAMTYFYCGITAEDNKKRGEAVCYYEAAVERLKEAWKNAAKISNDKVQPFQESCTFTTDVLVGKYKSAKRDNDSVFFEKVPTLSSLTAVQGAIVAKPQSFDFQDPDVCGPDIFQRLVPMDTHFAASEYSEEKAKLLREVVELVENKNRELETFLLCLQMDRVPLDQEYLRLPRDLLDCCAAVGSRPSMPKDLALLMQQLNSLHHDLEEQSTDFEQNLQNFEENGNDLVKQNKELKNLQLNVKTTIDSLARANENNAELHKRMVTLSEHLKLLGSPLDQLMKTLPTIAELDDENNKPKISRLKTLVEKVDVMRKQREQLMNDFRKRIQDDDITTLVIMHRQDSHKNLFMEQLKKHEELVNIIKQNCTAQANILQMLTEANADFAEVRSKIAAKSETYVLFYFVCFFILVSDSNNHIVLCCSRTKLINDYIHSFKSFPEVTTKANEGIEFYKKLAGNLEKLNERFSALQQIMQKQQSPITPSRIQLPRTSVPARTNQEIIDGEFRSISPLTPVSPSISTLPDRPRLKDYLAVMKPETWGKSNTGRRKQLPASDRTYALQDASIPSTNYYETQQPQLQQHPSLDYPFTPQNQPERSQGITSTARSQSNTVQQQPQWQHQLPSPNTTKTFHLNSTSHQPNVNQYEQSQSSFIPQTNMSQSQFQQPQQNFIQQPPHANNNPIHLQPQFNQYADQQPASFIHQQPHIKQESLYSQYPPSAQQQQHFTPSSTVQYQPVSPIVPTHHPQQVIAPTHHSQQAIAPTHHPQQVIAPMFQQPFSSINNPPTSQYTMPISMPPESSHQQQYQPVSNPTSQPKFDPYRPQPVGSYEIPKSQTYQPQSHVSSTVQYPMQSQQPEQNVNRIPGIKPEDVYRPSVFPPSSSGMLPSSSVNNNSSFPNNTNQFVQYPQQYYSTQPQSQPPSGFYTYNNNNDTNFNAVLPSSSTNVVPHMSNLSINSNQYSNVSKTNKNELSDTQFKIADDLLSLDMNEQISSPVLPSSTATIAETSQIPNDVDTSYIKQIQINGKPTACIQPWSTESTIEHPLIVSESSPQNEKVSSSITTQQDPYDDKDKLDQLVTDVCRFEKQVDQLTKKTLNGTIPLEIEWKELADFQEKDVSCFTSATGKCYPNKNRYQDVLPCMRIRDNGPCFISAQYPLSNSISDFWTMICEQQIAIVVVLLRLEEIDKNVCPQKVGEEIKLKFITISLLSTKNTQYSQHKIIRIQNSQTNQSRTVIWLEHVDWPIKEMPDNPSEFLRFIKEVQYFLLQTRNTRSTILVTCLNSVSRTGAFLVLFTCIQDIDEGRSFPDITKIVRLLRSKRRFMIQEIIHLKFCYEAFCCYVEDKLVKRGVLTNSSTTHMLNKETKTQHYSPTNFILGQTPISEMQALLEKARQKSTIITTTTVTSPGEQDNGKNSDKSGQISEVNYDIGPVRDETSIDHISSNITNDTVSEENHSLNETSSTQDRTTRLLTSIEENFNLRPEESCIRQHITKDDFRRQSSSLNKKDLADPFNQLDSLWTFKKKI</sequence>
<comment type="caution">
    <text evidence="10">The sequence shown here is derived from an EMBL/GenBank/DDBJ whole genome shotgun (WGS) entry which is preliminary data.</text>
</comment>
<dbReference type="InterPro" id="IPR038499">
    <property type="entry name" value="BRO1_sf"/>
</dbReference>
<feature type="compositionally biased region" description="Low complexity" evidence="6">
    <location>
        <begin position="899"/>
        <end position="908"/>
    </location>
</feature>
<organism evidence="10 12">
    <name type="scientific">Didymodactylos carnosus</name>
    <dbReference type="NCBI Taxonomy" id="1234261"/>
    <lineage>
        <taxon>Eukaryota</taxon>
        <taxon>Metazoa</taxon>
        <taxon>Spiralia</taxon>
        <taxon>Gnathifera</taxon>
        <taxon>Rotifera</taxon>
        <taxon>Eurotatoria</taxon>
        <taxon>Bdelloidea</taxon>
        <taxon>Philodinida</taxon>
        <taxon>Philodinidae</taxon>
        <taxon>Didymodactylos</taxon>
    </lineage>
</organism>
<dbReference type="PANTHER" id="PTHR23030:SF30">
    <property type="entry name" value="TYROSINE-PROTEIN PHOSPHATASE NON-RECEPTOR TYPE 23"/>
    <property type="match status" value="1"/>
</dbReference>
<feature type="domain" description="Tyrosine-protein phosphatase" evidence="7">
    <location>
        <begin position="1343"/>
        <end position="1580"/>
    </location>
</feature>
<dbReference type="PRINTS" id="PR00700">
    <property type="entry name" value="PRTYPHPHTASE"/>
</dbReference>
<feature type="compositionally biased region" description="Polar residues" evidence="6">
    <location>
        <begin position="818"/>
        <end position="828"/>
    </location>
</feature>
<keyword evidence="4" id="KW-0967">Endosome</keyword>
<dbReference type="GO" id="GO:0045022">
    <property type="term" value="P:early endosome to late endosome transport"/>
    <property type="evidence" value="ECO:0007669"/>
    <property type="project" value="TreeGrafter"/>
</dbReference>
<dbReference type="PANTHER" id="PTHR23030">
    <property type="entry name" value="PCD6 INTERACTING PROTEIN-RELATED"/>
    <property type="match status" value="1"/>
</dbReference>
<evidence type="ECO:0000259" key="8">
    <source>
        <dbReference type="PROSITE" id="PS50056"/>
    </source>
</evidence>
<dbReference type="InterPro" id="IPR000242">
    <property type="entry name" value="PTP_cat"/>
</dbReference>
<feature type="compositionally biased region" description="Polar residues" evidence="6">
    <location>
        <begin position="867"/>
        <end position="898"/>
    </location>
</feature>
<feature type="domain" description="Tyrosine specific protein phosphatases" evidence="8">
    <location>
        <begin position="1493"/>
        <end position="1571"/>
    </location>
</feature>
<keyword evidence="12" id="KW-1185">Reference proteome</keyword>
<feature type="region of interest" description="Disordered" evidence="6">
    <location>
        <begin position="818"/>
        <end position="908"/>
    </location>
</feature>
<dbReference type="Gene3D" id="1.20.140.50">
    <property type="entry name" value="alix/aip1 like domains"/>
    <property type="match status" value="1"/>
</dbReference>
<dbReference type="PROSITE" id="PS50056">
    <property type="entry name" value="TYR_PHOSPHATASE_2"/>
    <property type="match status" value="1"/>
</dbReference>
<dbReference type="SMART" id="SM00194">
    <property type="entry name" value="PTPc"/>
    <property type="match status" value="1"/>
</dbReference>
<keyword evidence="3" id="KW-0963">Cytoplasm</keyword>
<dbReference type="EMBL" id="CAJNOQ010000032">
    <property type="protein sequence ID" value="CAF0743875.1"/>
    <property type="molecule type" value="Genomic_DNA"/>
</dbReference>
<feature type="domain" description="BRO1" evidence="9">
    <location>
        <begin position="8"/>
        <end position="400"/>
    </location>
</feature>
<dbReference type="PROSITE" id="PS51180">
    <property type="entry name" value="BRO1"/>
    <property type="match status" value="1"/>
</dbReference>
<dbReference type="OrthoDB" id="10266451at2759"/>
<feature type="region of interest" description="Disordered" evidence="6">
    <location>
        <begin position="1021"/>
        <end position="1114"/>
    </location>
</feature>
<evidence type="ECO:0000259" key="9">
    <source>
        <dbReference type="PROSITE" id="PS51180"/>
    </source>
</evidence>